<protein>
    <recommendedName>
        <fullName evidence="4">Lipoprotein</fullName>
    </recommendedName>
</protein>
<evidence type="ECO:0008006" key="4">
    <source>
        <dbReference type="Google" id="ProtNLM"/>
    </source>
</evidence>
<sequence length="328" mass="35790">MSKYGTRQGVIYCAIAVLAGALAACGGSGDATVPPVPSEPSPPPKIPETYGQCLEQLASLPAGVASAPVSVTASEPIAVADVHVNEWTGFEPSSGNWNGARYLNSREYEFPPRTTSWVNESGETTVAQQVMAETRHTGLVFYENAQSRETVFASQPGYPYNAPPLLKTTFYGADGRYLGRNGTFNGIESRELSTAEKALLAKGETMALPSYGVWEIVSGGAPTRFGMYEISYRYDGLEAVQTGLMGEVHACKLVNERRFHAVLPDGYVIKDFTRELITTWSVPRVGVIYREEGEWGSNDFDRHTVVKVDLAWRVVNGVKYTMPRTNPD</sequence>
<name>A0ABQ6BZ84_9NEIS</name>
<dbReference type="EMBL" id="BSOZ01000051">
    <property type="protein sequence ID" value="GLS05542.1"/>
    <property type="molecule type" value="Genomic_DNA"/>
</dbReference>
<evidence type="ECO:0000313" key="2">
    <source>
        <dbReference type="EMBL" id="GLS05542.1"/>
    </source>
</evidence>
<dbReference type="Proteomes" id="UP001156836">
    <property type="component" value="Unassembled WGS sequence"/>
</dbReference>
<dbReference type="PROSITE" id="PS51257">
    <property type="entry name" value="PROKAR_LIPOPROTEIN"/>
    <property type="match status" value="1"/>
</dbReference>
<keyword evidence="1" id="KW-0732">Signal</keyword>
<organism evidence="2 3">
    <name type="scientific">Chitiniphilus shinanonensis</name>
    <dbReference type="NCBI Taxonomy" id="553088"/>
    <lineage>
        <taxon>Bacteria</taxon>
        <taxon>Pseudomonadati</taxon>
        <taxon>Pseudomonadota</taxon>
        <taxon>Betaproteobacteria</taxon>
        <taxon>Neisseriales</taxon>
        <taxon>Chitinibacteraceae</taxon>
        <taxon>Chitiniphilus</taxon>
    </lineage>
</organism>
<comment type="caution">
    <text evidence="2">The sequence shown here is derived from an EMBL/GenBank/DDBJ whole genome shotgun (WGS) entry which is preliminary data.</text>
</comment>
<evidence type="ECO:0000256" key="1">
    <source>
        <dbReference type="SAM" id="SignalP"/>
    </source>
</evidence>
<accession>A0ABQ6BZ84</accession>
<evidence type="ECO:0000313" key="3">
    <source>
        <dbReference type="Proteomes" id="UP001156836"/>
    </source>
</evidence>
<feature type="chain" id="PRO_5046421015" description="Lipoprotein" evidence="1">
    <location>
        <begin position="24"/>
        <end position="328"/>
    </location>
</feature>
<feature type="signal peptide" evidence="1">
    <location>
        <begin position="1"/>
        <end position="23"/>
    </location>
</feature>
<keyword evidence="3" id="KW-1185">Reference proteome</keyword>
<gene>
    <name evidence="2" type="ORF">GCM10007860_26960</name>
</gene>
<reference evidence="3" key="1">
    <citation type="journal article" date="2019" name="Int. J. Syst. Evol. Microbiol.">
        <title>The Global Catalogue of Microorganisms (GCM) 10K type strain sequencing project: providing services to taxonomists for standard genome sequencing and annotation.</title>
        <authorList>
            <consortium name="The Broad Institute Genomics Platform"/>
            <consortium name="The Broad Institute Genome Sequencing Center for Infectious Disease"/>
            <person name="Wu L."/>
            <person name="Ma J."/>
        </authorList>
    </citation>
    <scope>NUCLEOTIDE SEQUENCE [LARGE SCALE GENOMIC DNA]</scope>
    <source>
        <strain evidence="3">NBRC 104970</strain>
    </source>
</reference>
<proteinExistence type="predicted"/>